<sequence length="731" mass="84909">MPYKESNVEESENVMLPSKHPNIVLTTKRKCTNIFSLCFFIIFFIGWMGVGYQAFMTNNFKRVIYPSDSAGRICGTKHDDVYDFTEKPYLLFFDLTKCVSWTSFMSGCPTKQVCVKECPNKYFTYLQLRSIFSDVSFYRRLREEIICTDDNIKSNIKSFEDLRRYVRFGECIAYTVKSSPLLGRCLPAIVTNLITSSKEQHNLSLNEIVKVTGNDVGIPDDEEFSKDISNIYQNIRYKKGFIGMMVEDIYSAKWKILIFLSCSALVCLIYVNALRILGGMIIWGTISIIFIGLLLGVAFCWHQYKILLDEEEILKENFLNPNMRSYFDMPNTWKYMGFFISSIFVIFCILMLFVRNRIKIALLIIKETNKAICKMPNLLLFPFIPFFLNILCFMIFGTLALWISTSGKENCYRFNNNNITNTFAINFNEKCDCHNVGTSIDKNCHFFNITKDETIVRSMQFYNLFAYFWSTCFITGFHNTVIAGAIGSYYWTYNKKKDIPKKPVSSSIQRTIRYHLGSIALGSLIIALIKFVRAILEWLYGKFKNSNNRFIKSIYCLFSCWFWILENILKFLTNYSYIIIAVHGKPFWTSAKHAISLISQNVIRVIVVNRVSCILLFIGKLFITLFFSFMSYRFFSNNLFDEDTFDNSYNNYLTPVMIVTVGTYYIADLFFDVYEFGIATTFVCFLDDCERNDGSAEKPYYMNRSKKAGNIESVSDKKPDKKPAKKKSKGK</sequence>
<feature type="region of interest" description="Disordered" evidence="8">
    <location>
        <begin position="694"/>
        <end position="731"/>
    </location>
</feature>
<comment type="subcellular location">
    <subcellularLocation>
        <location evidence="7">Cell membrane</location>
        <topology evidence="7">Multi-pass membrane protein</topology>
    </subcellularLocation>
    <subcellularLocation>
        <location evidence="1">Membrane</location>
        <topology evidence="1">Multi-pass membrane protein</topology>
    </subcellularLocation>
</comment>
<dbReference type="STRING" id="174720.A0A0N5BC64"/>
<keyword evidence="9" id="KW-1185">Reference proteome</keyword>
<evidence type="ECO:0000313" key="9">
    <source>
        <dbReference type="Proteomes" id="UP000046392"/>
    </source>
</evidence>
<feature type="transmembrane region" description="Helical" evidence="7">
    <location>
        <begin position="34"/>
        <end position="55"/>
    </location>
</feature>
<evidence type="ECO:0000313" key="10">
    <source>
        <dbReference type="WBParaSite" id="SPAL_0000361200.1"/>
    </source>
</evidence>
<feature type="transmembrane region" description="Helical" evidence="7">
    <location>
        <begin position="466"/>
        <end position="491"/>
    </location>
</feature>
<feature type="transmembrane region" description="Helical" evidence="7">
    <location>
        <begin position="552"/>
        <end position="569"/>
    </location>
</feature>
<keyword evidence="3 7" id="KW-0812">Transmembrane</keyword>
<feature type="transmembrane region" description="Helical" evidence="7">
    <location>
        <begin position="613"/>
        <end position="632"/>
    </location>
</feature>
<evidence type="ECO:0000256" key="1">
    <source>
        <dbReference type="ARBA" id="ARBA00004141"/>
    </source>
</evidence>
<evidence type="ECO:0000256" key="4">
    <source>
        <dbReference type="ARBA" id="ARBA00022989"/>
    </source>
</evidence>
<feature type="transmembrane region" description="Helical" evidence="7">
    <location>
        <begin position="652"/>
        <end position="671"/>
    </location>
</feature>
<accession>A0A0N5BC64</accession>
<evidence type="ECO:0000256" key="7">
    <source>
        <dbReference type="RuleBase" id="RU368066"/>
    </source>
</evidence>
<evidence type="ECO:0000256" key="8">
    <source>
        <dbReference type="SAM" id="MobiDB-lite"/>
    </source>
</evidence>
<evidence type="ECO:0000256" key="3">
    <source>
        <dbReference type="ARBA" id="ARBA00022692"/>
    </source>
</evidence>
<feature type="transmembrane region" description="Helical" evidence="7">
    <location>
        <begin position="512"/>
        <end position="532"/>
    </location>
</feature>
<reference evidence="10" key="1">
    <citation type="submission" date="2017-02" db="UniProtKB">
        <authorList>
            <consortium name="WormBaseParasite"/>
        </authorList>
    </citation>
    <scope>IDENTIFICATION</scope>
</reference>
<evidence type="ECO:0000256" key="5">
    <source>
        <dbReference type="ARBA" id="ARBA00023136"/>
    </source>
</evidence>
<keyword evidence="4 7" id="KW-1133">Transmembrane helix</keyword>
<dbReference type="InterPro" id="IPR007603">
    <property type="entry name" value="Choline_transptr-like"/>
</dbReference>
<dbReference type="AlphaFoldDB" id="A0A0N5BC64"/>
<dbReference type="Proteomes" id="UP000046392">
    <property type="component" value="Unplaced"/>
</dbReference>
<evidence type="ECO:0000256" key="6">
    <source>
        <dbReference type="ARBA" id="ARBA00023180"/>
    </source>
</evidence>
<protein>
    <recommendedName>
        <fullName evidence="7">Choline transporter-like protein</fullName>
    </recommendedName>
</protein>
<comment type="function">
    <text evidence="7">Choline transporter.</text>
</comment>
<feature type="transmembrane region" description="Helical" evidence="7">
    <location>
        <begin position="335"/>
        <end position="354"/>
    </location>
</feature>
<evidence type="ECO:0000256" key="2">
    <source>
        <dbReference type="ARBA" id="ARBA00007168"/>
    </source>
</evidence>
<keyword evidence="6" id="KW-0325">Glycoprotein</keyword>
<comment type="similarity">
    <text evidence="2 7">Belongs to the CTL (choline transporter-like) family.</text>
</comment>
<dbReference type="GO" id="GO:0005886">
    <property type="term" value="C:plasma membrane"/>
    <property type="evidence" value="ECO:0007669"/>
    <property type="project" value="UniProtKB-SubCell"/>
</dbReference>
<organism evidence="9 10">
    <name type="scientific">Strongyloides papillosus</name>
    <name type="common">Intestinal threadworm</name>
    <dbReference type="NCBI Taxonomy" id="174720"/>
    <lineage>
        <taxon>Eukaryota</taxon>
        <taxon>Metazoa</taxon>
        <taxon>Ecdysozoa</taxon>
        <taxon>Nematoda</taxon>
        <taxon>Chromadorea</taxon>
        <taxon>Rhabditida</taxon>
        <taxon>Tylenchina</taxon>
        <taxon>Panagrolaimomorpha</taxon>
        <taxon>Strongyloidoidea</taxon>
        <taxon>Strongyloididae</taxon>
        <taxon>Strongyloides</taxon>
    </lineage>
</organism>
<dbReference type="PANTHER" id="PTHR12385">
    <property type="entry name" value="CHOLINE TRANSPORTER-LIKE (SLC FAMILY 44)"/>
    <property type="match status" value="1"/>
</dbReference>
<proteinExistence type="inferred from homology"/>
<feature type="transmembrane region" description="Helical" evidence="7">
    <location>
        <begin position="254"/>
        <end position="274"/>
    </location>
</feature>
<name>A0A0N5BC64_STREA</name>
<feature type="transmembrane region" description="Helical" evidence="7">
    <location>
        <begin position="281"/>
        <end position="304"/>
    </location>
</feature>
<keyword evidence="5 7" id="KW-0472">Membrane</keyword>
<dbReference type="Pfam" id="PF04515">
    <property type="entry name" value="Choline_transpo"/>
    <property type="match status" value="1"/>
</dbReference>
<feature type="transmembrane region" description="Helical" evidence="7">
    <location>
        <begin position="375"/>
        <end position="403"/>
    </location>
</feature>
<dbReference type="WBParaSite" id="SPAL_0000361200.1">
    <property type="protein sequence ID" value="SPAL_0000361200.1"/>
    <property type="gene ID" value="SPAL_0000361200"/>
</dbReference>
<dbReference type="GO" id="GO:0022857">
    <property type="term" value="F:transmembrane transporter activity"/>
    <property type="evidence" value="ECO:0007669"/>
    <property type="project" value="UniProtKB-UniRule"/>
</dbReference>
<dbReference type="PANTHER" id="PTHR12385:SF14">
    <property type="entry name" value="CHOLINE TRANSPORTER-LIKE 2"/>
    <property type="match status" value="1"/>
</dbReference>